<protein>
    <submittedName>
        <fullName evidence="1">Uncharacterized protein</fullName>
    </submittedName>
</protein>
<feature type="non-terminal residue" evidence="1">
    <location>
        <position position="67"/>
    </location>
</feature>
<organism evidence="1 2">
    <name type="scientific">Cystoisospora suis</name>
    <dbReference type="NCBI Taxonomy" id="483139"/>
    <lineage>
        <taxon>Eukaryota</taxon>
        <taxon>Sar</taxon>
        <taxon>Alveolata</taxon>
        <taxon>Apicomplexa</taxon>
        <taxon>Conoidasida</taxon>
        <taxon>Coccidia</taxon>
        <taxon>Eucoccidiorida</taxon>
        <taxon>Eimeriorina</taxon>
        <taxon>Sarcocystidae</taxon>
        <taxon>Cystoisospora</taxon>
    </lineage>
</organism>
<dbReference type="Proteomes" id="UP000221165">
    <property type="component" value="Unassembled WGS sequence"/>
</dbReference>
<accession>A0A2C6KNE0</accession>
<evidence type="ECO:0000313" key="1">
    <source>
        <dbReference type="EMBL" id="PHJ18128.1"/>
    </source>
</evidence>
<sequence>MNPSSFLTYPIHLSISPFSFFSFLPIPHTHHVSICFFSLMLSLSIATPRLVHFSSSYSCFIPSHLLH</sequence>
<dbReference type="EMBL" id="MIGC01004388">
    <property type="protein sequence ID" value="PHJ18128.1"/>
    <property type="molecule type" value="Genomic_DNA"/>
</dbReference>
<proteinExistence type="predicted"/>
<comment type="caution">
    <text evidence="1">The sequence shown here is derived from an EMBL/GenBank/DDBJ whole genome shotgun (WGS) entry which is preliminary data.</text>
</comment>
<dbReference type="AlphaFoldDB" id="A0A2C6KNE0"/>
<dbReference type="VEuPathDB" id="ToxoDB:CSUI_008047"/>
<evidence type="ECO:0000313" key="2">
    <source>
        <dbReference type="Proteomes" id="UP000221165"/>
    </source>
</evidence>
<gene>
    <name evidence="1" type="ORF">CSUI_008047</name>
</gene>
<reference evidence="1 2" key="1">
    <citation type="journal article" date="2017" name="Int. J. Parasitol.">
        <title>The genome of the protozoan parasite Cystoisospora suis and a reverse vaccinology approach to identify vaccine candidates.</title>
        <authorList>
            <person name="Palmieri N."/>
            <person name="Shrestha A."/>
            <person name="Ruttkowski B."/>
            <person name="Beck T."/>
            <person name="Vogl C."/>
            <person name="Tomley F."/>
            <person name="Blake D.P."/>
            <person name="Joachim A."/>
        </authorList>
    </citation>
    <scope>NUCLEOTIDE SEQUENCE [LARGE SCALE GENOMIC DNA]</scope>
    <source>
        <strain evidence="1 2">Wien I</strain>
    </source>
</reference>
<keyword evidence="2" id="KW-1185">Reference proteome</keyword>
<dbReference type="RefSeq" id="XP_067919838.1">
    <property type="nucleotide sequence ID" value="XM_068068186.1"/>
</dbReference>
<dbReference type="GeneID" id="94431397"/>
<name>A0A2C6KNE0_9APIC</name>